<dbReference type="PANTHER" id="PTHR30563:SF0">
    <property type="entry name" value="DNA RECOMBINATION PROTEIN RMUC"/>
    <property type="match status" value="1"/>
</dbReference>
<reference evidence="6" key="1">
    <citation type="submission" date="2016-11" db="EMBL/GenBank/DDBJ databases">
        <authorList>
            <person name="Varghese N."/>
            <person name="Submissions S."/>
        </authorList>
    </citation>
    <scope>NUCLEOTIDE SEQUENCE [LARGE SCALE GENOMIC DNA]</scope>
    <source>
        <strain evidence="6">UWOS</strain>
    </source>
</reference>
<gene>
    <name evidence="5" type="ORF">SAMN05720469_1631</name>
</gene>
<dbReference type="InterPro" id="IPR003798">
    <property type="entry name" value="DNA_recombination_RmuC"/>
</dbReference>
<proteinExistence type="inferred from homology"/>
<evidence type="ECO:0000313" key="5">
    <source>
        <dbReference type="EMBL" id="SHL30616.1"/>
    </source>
</evidence>
<keyword evidence="3" id="KW-0175">Coiled coil</keyword>
<organism evidence="5 6">
    <name type="scientific">Fibrobacter intestinalis</name>
    <dbReference type="NCBI Taxonomy" id="28122"/>
    <lineage>
        <taxon>Bacteria</taxon>
        <taxon>Pseudomonadati</taxon>
        <taxon>Fibrobacterota</taxon>
        <taxon>Fibrobacteria</taxon>
        <taxon>Fibrobacterales</taxon>
        <taxon>Fibrobacteraceae</taxon>
        <taxon>Fibrobacter</taxon>
    </lineage>
</organism>
<sequence>MLVSVILVAIAMMAMVVVYFRTQLRLAEERFYAQKQLSENALSEQQKRFDETMEKVMAQMKIATDEMLKTKQSEFSKTNAECMGSIVNPLKETMEKMKQAMDASCMQQSNLSGALKTQIENAMKMSEAAKLSAEELSKVFKHQSKVQGDWGETILNELLQSQGLTEGVHYDVQATLRDANGNAVRTDGGSTLRPDVILHLDKQREVVIDSKVSLSAYMEYVNAENEVDRQRFLNAHIDSLLNHVKELSKKNYAEYIKPPRVKMDYVIMFVPHTAALWTAINVRPNLWREAMDRNVYIADEQTLYAALRIINLTWTQIVQKENHEKVYELANELMERVGIFMERYRRIGSELDSAQTAYEEGKKYLLPNGKSILQTCSKLQKLGARQNARHPIPELES</sequence>
<dbReference type="Pfam" id="PF02646">
    <property type="entry name" value="RmuC"/>
    <property type="match status" value="1"/>
</dbReference>
<evidence type="ECO:0000256" key="3">
    <source>
        <dbReference type="ARBA" id="ARBA00023054"/>
    </source>
</evidence>
<keyword evidence="4" id="KW-0233">DNA recombination</keyword>
<dbReference type="PANTHER" id="PTHR30563">
    <property type="entry name" value="DNA RECOMBINATION PROTEIN RMUC"/>
    <property type="match status" value="1"/>
</dbReference>
<evidence type="ECO:0000313" key="6">
    <source>
        <dbReference type="Proteomes" id="UP000184275"/>
    </source>
</evidence>
<comment type="function">
    <text evidence="1">Involved in DNA recombination.</text>
</comment>
<dbReference type="AlphaFoldDB" id="A0A1M6ZJF9"/>
<name>A0A1M6ZJF9_9BACT</name>
<comment type="similarity">
    <text evidence="2">Belongs to the RmuC family.</text>
</comment>
<evidence type="ECO:0000256" key="4">
    <source>
        <dbReference type="ARBA" id="ARBA00023172"/>
    </source>
</evidence>
<protein>
    <submittedName>
        <fullName evidence="5">DNA recombination protein RmuC</fullName>
    </submittedName>
</protein>
<keyword evidence="6" id="KW-1185">Reference proteome</keyword>
<dbReference type="RefSeq" id="WP_198951206.1">
    <property type="nucleotide sequence ID" value="NZ_FRAW01000063.1"/>
</dbReference>
<evidence type="ECO:0000256" key="2">
    <source>
        <dbReference type="ARBA" id="ARBA00009840"/>
    </source>
</evidence>
<dbReference type="Proteomes" id="UP000184275">
    <property type="component" value="Unassembled WGS sequence"/>
</dbReference>
<dbReference type="EMBL" id="FRAW01000063">
    <property type="protein sequence ID" value="SHL30616.1"/>
    <property type="molecule type" value="Genomic_DNA"/>
</dbReference>
<dbReference type="GO" id="GO:0006310">
    <property type="term" value="P:DNA recombination"/>
    <property type="evidence" value="ECO:0007669"/>
    <property type="project" value="UniProtKB-KW"/>
</dbReference>
<evidence type="ECO:0000256" key="1">
    <source>
        <dbReference type="ARBA" id="ARBA00003416"/>
    </source>
</evidence>
<accession>A0A1M6ZJF9</accession>